<evidence type="ECO:0000259" key="5">
    <source>
        <dbReference type="Pfam" id="PF03067"/>
    </source>
</evidence>
<dbReference type="OrthoDB" id="7775671at2759"/>
<sequence>MSGRFVKLSLLAAIVCTVLVPSSARCLFLVNEVYGYTCELEYVNVTSVYDIIDLSGDHIDGRTNAHVDAVIVSPTAQLEEVPMIIFTTFINTERFLCNSNVLRRIEFPFCGPRMKIIQTNVNPIVELRNGAFRGCPTLETLTIILTDLESIEENAFADLPVLRDLIIFGNSLSGIQGRLLRNQQELELVRFDQGNITSLQPGAFQCKEFVTEIDLRVNQLQRIETGTFTNLLRLRTINLGTNNIQVIEEGAFANLPLLERLELVENQITVVHSNLFGTTFQNLNYLGVGSNQIHAIDRQFFRRFPNIISFFGAFNVCFSQNFDDISSIENDVAPYLETCFLDETVLPRKRAPSKRLDGDHGDTASACFPASAKDYRDDTEEYKRETFESILHSALFTRYEMHKILVLCLVDLVVQVNSHGRMMRPVMRSSVWRVPQFSHLNPPTNWNDNEIWCGAAHQADNPGNNCGVCGDPIGAARPRPNEIGGTWDRGIIVDTYNAGQVIDIEVEMTQSHLGFMEFRLCSAPGNGSGETQACFNQHLLQRADGAGSRITVTNTGWYRYQFRLPANVRCTRCVIQWNYRAGNNWGWCPDGSGALGCGPQETFRSCADVRIN</sequence>
<dbReference type="GO" id="GO:0005886">
    <property type="term" value="C:plasma membrane"/>
    <property type="evidence" value="ECO:0007669"/>
    <property type="project" value="TreeGrafter"/>
</dbReference>
<dbReference type="Pfam" id="PF13855">
    <property type="entry name" value="LRR_8"/>
    <property type="match status" value="2"/>
</dbReference>
<comment type="caution">
    <text evidence="6">The sequence shown here is derived from an EMBL/GenBank/DDBJ whole genome shotgun (WGS) entry which is preliminary data.</text>
</comment>
<dbReference type="InterPro" id="IPR004302">
    <property type="entry name" value="Cellulose/chitin-bd_N"/>
</dbReference>
<evidence type="ECO:0000256" key="4">
    <source>
        <dbReference type="SAM" id="SignalP"/>
    </source>
</evidence>
<dbReference type="Proteomes" id="UP001151699">
    <property type="component" value="Chromosome B"/>
</dbReference>
<feature type="signal peptide" evidence="4">
    <location>
        <begin position="1"/>
        <end position="24"/>
    </location>
</feature>
<keyword evidence="2 4" id="KW-0732">Signal</keyword>
<dbReference type="PANTHER" id="PTHR24369">
    <property type="entry name" value="ANTIGEN BSP, PUTATIVE-RELATED"/>
    <property type="match status" value="1"/>
</dbReference>
<organism evidence="6 7">
    <name type="scientific">Pseudolycoriella hygida</name>
    <dbReference type="NCBI Taxonomy" id="35572"/>
    <lineage>
        <taxon>Eukaryota</taxon>
        <taxon>Metazoa</taxon>
        <taxon>Ecdysozoa</taxon>
        <taxon>Arthropoda</taxon>
        <taxon>Hexapoda</taxon>
        <taxon>Insecta</taxon>
        <taxon>Pterygota</taxon>
        <taxon>Neoptera</taxon>
        <taxon>Endopterygota</taxon>
        <taxon>Diptera</taxon>
        <taxon>Nematocera</taxon>
        <taxon>Sciaroidea</taxon>
        <taxon>Sciaridae</taxon>
        <taxon>Pseudolycoriella</taxon>
    </lineage>
</organism>
<dbReference type="SMART" id="SM00369">
    <property type="entry name" value="LRR_TYP"/>
    <property type="match status" value="4"/>
</dbReference>
<dbReference type="InterPro" id="IPR001611">
    <property type="entry name" value="Leu-rich_rpt"/>
</dbReference>
<dbReference type="Gene3D" id="3.80.10.10">
    <property type="entry name" value="Ribonuclease Inhibitor"/>
    <property type="match status" value="2"/>
</dbReference>
<name>A0A9Q0S1Y0_9DIPT</name>
<dbReference type="InterPro" id="IPR003591">
    <property type="entry name" value="Leu-rich_rpt_typical-subtyp"/>
</dbReference>
<evidence type="ECO:0000313" key="6">
    <source>
        <dbReference type="EMBL" id="KAJ6640555.1"/>
    </source>
</evidence>
<keyword evidence="1" id="KW-0433">Leucine-rich repeat</keyword>
<dbReference type="Pfam" id="PF03067">
    <property type="entry name" value="LPMO_10"/>
    <property type="match status" value="1"/>
</dbReference>
<evidence type="ECO:0000256" key="1">
    <source>
        <dbReference type="ARBA" id="ARBA00022614"/>
    </source>
</evidence>
<feature type="chain" id="PRO_5040462574" evidence="4">
    <location>
        <begin position="25"/>
        <end position="612"/>
    </location>
</feature>
<accession>A0A9Q0S1Y0</accession>
<dbReference type="EMBL" id="WJQU01000002">
    <property type="protein sequence ID" value="KAJ6640555.1"/>
    <property type="molecule type" value="Genomic_DNA"/>
</dbReference>
<dbReference type="PANTHER" id="PTHR24369:SF210">
    <property type="entry name" value="CHAOPTIN-RELATED"/>
    <property type="match status" value="1"/>
</dbReference>
<evidence type="ECO:0000313" key="7">
    <source>
        <dbReference type="Proteomes" id="UP001151699"/>
    </source>
</evidence>
<evidence type="ECO:0000256" key="3">
    <source>
        <dbReference type="ARBA" id="ARBA00022737"/>
    </source>
</evidence>
<feature type="domain" description="Chitin-binding type-4" evidence="5">
    <location>
        <begin position="419"/>
        <end position="609"/>
    </location>
</feature>
<gene>
    <name evidence="6" type="primary">pan-1</name>
    <name evidence="6" type="ORF">Bhyg_05484</name>
</gene>
<dbReference type="AlphaFoldDB" id="A0A9Q0S1Y0"/>
<dbReference type="InterPro" id="IPR050541">
    <property type="entry name" value="LRR_TM_domain-containing"/>
</dbReference>
<dbReference type="SUPFAM" id="SSF52058">
    <property type="entry name" value="L domain-like"/>
    <property type="match status" value="1"/>
</dbReference>
<reference evidence="6" key="1">
    <citation type="submission" date="2022-07" db="EMBL/GenBank/DDBJ databases">
        <authorList>
            <person name="Trinca V."/>
            <person name="Uliana J.V.C."/>
            <person name="Torres T.T."/>
            <person name="Ward R.J."/>
            <person name="Monesi N."/>
        </authorList>
    </citation>
    <scope>NUCLEOTIDE SEQUENCE</scope>
    <source>
        <strain evidence="6">HSMRA1968</strain>
        <tissue evidence="6">Whole embryos</tissue>
    </source>
</reference>
<proteinExistence type="predicted"/>
<keyword evidence="7" id="KW-1185">Reference proteome</keyword>
<evidence type="ECO:0000256" key="2">
    <source>
        <dbReference type="ARBA" id="ARBA00022729"/>
    </source>
</evidence>
<dbReference type="InterPro" id="IPR032675">
    <property type="entry name" value="LRR_dom_sf"/>
</dbReference>
<protein>
    <submittedName>
        <fullName evidence="6">p-granule-associated protein 1</fullName>
    </submittedName>
</protein>
<keyword evidence="3" id="KW-0677">Repeat</keyword>